<dbReference type="Pfam" id="PF25917">
    <property type="entry name" value="BSH_RND"/>
    <property type="match status" value="1"/>
</dbReference>
<evidence type="ECO:0000256" key="3">
    <source>
        <dbReference type="SAM" id="MobiDB-lite"/>
    </source>
</evidence>
<dbReference type="NCBIfam" id="TIGR01730">
    <property type="entry name" value="RND_mfp"/>
    <property type="match status" value="1"/>
</dbReference>
<dbReference type="FunFam" id="2.40.420.20:FF:000001">
    <property type="entry name" value="Efflux RND transporter periplasmic adaptor subunit"/>
    <property type="match status" value="1"/>
</dbReference>
<dbReference type="GO" id="GO:0046677">
    <property type="term" value="P:response to antibiotic"/>
    <property type="evidence" value="ECO:0007669"/>
    <property type="project" value="TreeGrafter"/>
</dbReference>
<dbReference type="EMBL" id="LR778175">
    <property type="protein sequence ID" value="CAB1276412.1"/>
    <property type="molecule type" value="Genomic_DNA"/>
</dbReference>
<reference evidence="8 9" key="1">
    <citation type="submission" date="2020-03" db="EMBL/GenBank/DDBJ databases">
        <authorList>
            <person name="Picone N."/>
        </authorList>
    </citation>
    <scope>NUCLEOTIDE SEQUENCE [LARGE SCALE GENOMIC DNA]</scope>
    <source>
        <strain evidence="8">NSCAC1</strain>
    </source>
</reference>
<dbReference type="Gene3D" id="1.10.287.470">
    <property type="entry name" value="Helix hairpin bin"/>
    <property type="match status" value="1"/>
</dbReference>
<keyword evidence="9" id="KW-1185">Reference proteome</keyword>
<feature type="region of interest" description="Disordered" evidence="3">
    <location>
        <begin position="382"/>
        <end position="402"/>
    </location>
</feature>
<dbReference type="Pfam" id="PF25967">
    <property type="entry name" value="RND-MFP_C"/>
    <property type="match status" value="1"/>
</dbReference>
<feature type="compositionally biased region" description="Polar residues" evidence="3">
    <location>
        <begin position="391"/>
        <end position="402"/>
    </location>
</feature>
<organism evidence="8 9">
    <name type="scientific">Candidatus Nitrosacidococcus tergens</name>
    <dbReference type="NCBI Taxonomy" id="553981"/>
    <lineage>
        <taxon>Bacteria</taxon>
        <taxon>Pseudomonadati</taxon>
        <taxon>Pseudomonadota</taxon>
        <taxon>Gammaproteobacteria</taxon>
        <taxon>Chromatiales</taxon>
        <taxon>Chromatiaceae</taxon>
        <taxon>Candidatus Nitrosacidococcus</taxon>
    </lineage>
</organism>
<evidence type="ECO:0000259" key="6">
    <source>
        <dbReference type="Pfam" id="PF25944"/>
    </source>
</evidence>
<dbReference type="Gene3D" id="2.40.50.100">
    <property type="match status" value="1"/>
</dbReference>
<dbReference type="KEGG" id="ntg:NSCAC_1159"/>
<dbReference type="InterPro" id="IPR058626">
    <property type="entry name" value="MdtA-like_b-barrel"/>
</dbReference>
<dbReference type="SUPFAM" id="SSF111369">
    <property type="entry name" value="HlyD-like secretion proteins"/>
    <property type="match status" value="1"/>
</dbReference>
<evidence type="ECO:0000256" key="1">
    <source>
        <dbReference type="ARBA" id="ARBA00004519"/>
    </source>
</evidence>
<dbReference type="InterPro" id="IPR058627">
    <property type="entry name" value="MdtA-like_C"/>
</dbReference>
<dbReference type="Gene3D" id="2.40.420.20">
    <property type="match status" value="1"/>
</dbReference>
<protein>
    <submittedName>
        <fullName evidence="8">Multidrug resistance protein</fullName>
    </submittedName>
</protein>
<dbReference type="Gene3D" id="2.40.30.170">
    <property type="match status" value="1"/>
</dbReference>
<dbReference type="Pfam" id="PF25944">
    <property type="entry name" value="Beta-barrel_RND"/>
    <property type="match status" value="1"/>
</dbReference>
<evidence type="ECO:0000259" key="4">
    <source>
        <dbReference type="Pfam" id="PF25876"/>
    </source>
</evidence>
<feature type="domain" description="Multidrug resistance protein MdtA-like barrel-sandwich hybrid" evidence="5">
    <location>
        <begin position="76"/>
        <end position="217"/>
    </location>
</feature>
<gene>
    <name evidence="8" type="ORF">NSCAC_1159</name>
</gene>
<evidence type="ECO:0000259" key="5">
    <source>
        <dbReference type="Pfam" id="PF25917"/>
    </source>
</evidence>
<dbReference type="InterPro" id="IPR006143">
    <property type="entry name" value="RND_pump_MFP"/>
</dbReference>
<comment type="subcellular location">
    <subcellularLocation>
        <location evidence="1">Cell inner membrane</location>
        <topology evidence="1">Lipid-anchor</topology>
    </subcellularLocation>
</comment>
<feature type="domain" description="Multidrug resistance protein MdtA-like alpha-helical hairpin" evidence="4">
    <location>
        <begin position="117"/>
        <end position="186"/>
    </location>
</feature>
<proteinExistence type="inferred from homology"/>
<dbReference type="PANTHER" id="PTHR30158:SF3">
    <property type="entry name" value="MULTIDRUG EFFLUX PUMP SUBUNIT ACRA-RELATED"/>
    <property type="match status" value="1"/>
</dbReference>
<dbReference type="Proteomes" id="UP000516072">
    <property type="component" value="Chromosome"/>
</dbReference>
<evidence type="ECO:0000256" key="2">
    <source>
        <dbReference type="ARBA" id="ARBA00009477"/>
    </source>
</evidence>
<comment type="similarity">
    <text evidence="2">Belongs to the membrane fusion protein (MFP) (TC 8.A.1) family.</text>
</comment>
<dbReference type="AlphaFoldDB" id="A0A7G1QB31"/>
<name>A0A7G1QB31_9GAMM</name>
<accession>A0A7G1QB31</accession>
<dbReference type="PANTHER" id="PTHR30158">
    <property type="entry name" value="ACRA/E-RELATED COMPONENT OF DRUG EFFLUX TRANSPORTER"/>
    <property type="match status" value="1"/>
</dbReference>
<evidence type="ECO:0000313" key="8">
    <source>
        <dbReference type="EMBL" id="CAB1276412.1"/>
    </source>
</evidence>
<evidence type="ECO:0000259" key="7">
    <source>
        <dbReference type="Pfam" id="PF25967"/>
    </source>
</evidence>
<dbReference type="GO" id="GO:0005886">
    <property type="term" value="C:plasma membrane"/>
    <property type="evidence" value="ECO:0007669"/>
    <property type="project" value="UniProtKB-SubCell"/>
</dbReference>
<dbReference type="GO" id="GO:0022857">
    <property type="term" value="F:transmembrane transporter activity"/>
    <property type="evidence" value="ECO:0007669"/>
    <property type="project" value="InterPro"/>
</dbReference>
<sequence length="402" mass="43686">MHPIASSSYISLFSLLKLKRTLSLSLWSVSVLILVGCSDKGAQQFQMPPPEVDIISAISQDFPLTKDYVGRLSPYRSADARARVAGVVLRRAYKEGDIVQKGDLLFQIDPEPFEAALDASKAALAQAQATYTNNKIAAERARKLVAKGFVTEADLDNAEANERTAAAAVEEAKANVHTARISLDYTRVVAPITGRADRQQVTEGALVGQIDTTLLTTVDQIDPLYANFTVSITEMEQMRRAKSEDATLSKLEDVTVQITLPSKRIYPELGIVDFSASRVNPSTGAVDLRAIVPNANYDLLPGTYVTLKAGLGTLHNTFLIPQEAVLRDGSSAYVMVVDQEEKVVRHNVTTERMHQGSWLITGGLNTNDQVIVSGLQKVQPGIPVNPVPWKGNNNQPTDTSSN</sequence>
<feature type="domain" description="Multidrug resistance protein MdtA-like beta-barrel" evidence="6">
    <location>
        <begin position="223"/>
        <end position="308"/>
    </location>
</feature>
<dbReference type="Pfam" id="PF25876">
    <property type="entry name" value="HH_MFP_RND"/>
    <property type="match status" value="1"/>
</dbReference>
<dbReference type="InterPro" id="IPR058624">
    <property type="entry name" value="MdtA-like_HH"/>
</dbReference>
<evidence type="ECO:0000313" key="9">
    <source>
        <dbReference type="Proteomes" id="UP000516072"/>
    </source>
</evidence>
<dbReference type="InterPro" id="IPR058625">
    <property type="entry name" value="MdtA-like_BSH"/>
</dbReference>
<feature type="domain" description="Multidrug resistance protein MdtA-like C-terminal permuted SH3" evidence="7">
    <location>
        <begin position="316"/>
        <end position="377"/>
    </location>
</feature>